<sequence length="128" mass="14753">MQKDEFEKLVGEGFERLPEWVRAKIKNVVILVEDEPSAKDRKMEGLSDDETLLGLYKGIPLSERGDLYGVGITMPDTITLYQMPIEEAAEEDKKDVRTVIAETIWHEFAHHFGMDEGEVRMREQNREG</sequence>
<evidence type="ECO:0000313" key="2">
    <source>
        <dbReference type="Proteomes" id="UP000231192"/>
    </source>
</evidence>
<dbReference type="SUPFAM" id="SSF55486">
    <property type="entry name" value="Metalloproteases ('zincins'), catalytic domain"/>
    <property type="match status" value="1"/>
</dbReference>
<evidence type="ECO:0008006" key="3">
    <source>
        <dbReference type="Google" id="ProtNLM"/>
    </source>
</evidence>
<accession>A0A2H0UB11</accession>
<dbReference type="Gene3D" id="3.30.2010.20">
    <property type="match status" value="1"/>
</dbReference>
<evidence type="ECO:0000313" key="1">
    <source>
        <dbReference type="EMBL" id="PIR83613.1"/>
    </source>
</evidence>
<comment type="caution">
    <text evidence="1">The sequence shown here is derived from an EMBL/GenBank/DDBJ whole genome shotgun (WGS) entry which is preliminary data.</text>
</comment>
<dbReference type="AlphaFoldDB" id="A0A2H0UB11"/>
<dbReference type="InterPro" id="IPR038555">
    <property type="entry name" value="Zincin_1_sf"/>
</dbReference>
<dbReference type="CDD" id="cd12952">
    <property type="entry name" value="MMP_ACEL2062"/>
    <property type="match status" value="1"/>
</dbReference>
<dbReference type="EMBL" id="PFBK01000008">
    <property type="protein sequence ID" value="PIR83613.1"/>
    <property type="molecule type" value="Genomic_DNA"/>
</dbReference>
<gene>
    <name evidence="1" type="ORF">COU18_02940</name>
</gene>
<proteinExistence type="predicted"/>
<name>A0A2H0UB11_9BACT</name>
<reference evidence="2" key="1">
    <citation type="submission" date="2017-09" db="EMBL/GenBank/DDBJ databases">
        <title>Depth-based differentiation of microbial function through sediment-hosted aquifers and enrichment of novel symbionts in the deep terrestrial subsurface.</title>
        <authorList>
            <person name="Probst A.J."/>
            <person name="Ladd B."/>
            <person name="Jarett J.K."/>
            <person name="Geller-Mcgrath D.E."/>
            <person name="Sieber C.M.K."/>
            <person name="Emerson J.B."/>
            <person name="Anantharaman K."/>
            <person name="Thomas B.C."/>
            <person name="Malmstrom R."/>
            <person name="Stieglmeier M."/>
            <person name="Klingl A."/>
            <person name="Woyke T."/>
            <person name="Ryan C.M."/>
            <person name="Banfield J.F."/>
        </authorList>
    </citation>
    <scope>NUCLEOTIDE SEQUENCE [LARGE SCALE GENOMIC DNA]</scope>
</reference>
<protein>
    <recommendedName>
        <fullName evidence="3">Metallopeptidase family protein</fullName>
    </recommendedName>
</protein>
<organism evidence="1 2">
    <name type="scientific">Candidatus Kaiserbacteria bacterium CG10_big_fil_rev_8_21_14_0_10_51_14</name>
    <dbReference type="NCBI Taxonomy" id="1974610"/>
    <lineage>
        <taxon>Bacteria</taxon>
        <taxon>Candidatus Kaiseribacteriota</taxon>
    </lineage>
</organism>
<dbReference type="Pfam" id="PF06262">
    <property type="entry name" value="Zincin_1"/>
    <property type="match status" value="1"/>
</dbReference>
<dbReference type="Proteomes" id="UP000231192">
    <property type="component" value="Unassembled WGS sequence"/>
</dbReference>
<dbReference type="InterPro" id="IPR010428">
    <property type="entry name" value="Zincin_1"/>
</dbReference>